<dbReference type="PANTHER" id="PTHR30576">
    <property type="entry name" value="COLANIC BIOSYNTHESIS UDP-GLUCOSE LIPID CARRIER TRANSFERASE"/>
    <property type="match status" value="1"/>
</dbReference>
<comment type="similarity">
    <text evidence="1">Belongs to the bacterial sugar transferase family.</text>
</comment>
<dbReference type="AlphaFoldDB" id="A0AA48KJD1"/>
<evidence type="ECO:0000256" key="3">
    <source>
        <dbReference type="SAM" id="Phobius"/>
    </source>
</evidence>
<gene>
    <name evidence="6" type="ORF">MACH21_08950</name>
</gene>
<feature type="transmembrane region" description="Helical" evidence="3">
    <location>
        <begin position="223"/>
        <end position="244"/>
    </location>
</feature>
<organism evidence="6 7">
    <name type="scientific">Roseicyclus marinus</name>
    <dbReference type="NCBI Taxonomy" id="2161673"/>
    <lineage>
        <taxon>Bacteria</taxon>
        <taxon>Pseudomonadati</taxon>
        <taxon>Pseudomonadota</taxon>
        <taxon>Alphaproteobacteria</taxon>
        <taxon>Rhodobacterales</taxon>
        <taxon>Roseobacteraceae</taxon>
        <taxon>Roseicyclus</taxon>
    </lineage>
</organism>
<dbReference type="GO" id="GO:0016780">
    <property type="term" value="F:phosphotransferase activity, for other substituted phosphate groups"/>
    <property type="evidence" value="ECO:0007669"/>
    <property type="project" value="TreeGrafter"/>
</dbReference>
<evidence type="ECO:0000256" key="1">
    <source>
        <dbReference type="ARBA" id="ARBA00006464"/>
    </source>
</evidence>
<dbReference type="GO" id="GO:0000271">
    <property type="term" value="P:polysaccharide biosynthetic process"/>
    <property type="evidence" value="ECO:0007669"/>
    <property type="project" value="UniProtKB-KW"/>
</dbReference>
<keyword evidence="7" id="KW-1185">Reference proteome</keyword>
<keyword evidence="3" id="KW-0472">Membrane</keyword>
<dbReference type="InterPro" id="IPR001509">
    <property type="entry name" value="Epimerase_deHydtase"/>
</dbReference>
<feature type="domain" description="Bacterial sugar transferase" evidence="5">
    <location>
        <begin position="219"/>
        <end position="389"/>
    </location>
</feature>
<dbReference type="InterPro" id="IPR036291">
    <property type="entry name" value="NAD(P)-bd_dom_sf"/>
</dbReference>
<proteinExistence type="inferred from homology"/>
<name>A0AA48KJD1_9RHOB</name>
<dbReference type="KEGG" id="rmai:MACH21_08950"/>
<dbReference type="InterPro" id="IPR003362">
    <property type="entry name" value="Bact_transf"/>
</dbReference>
<dbReference type="Pfam" id="PF01370">
    <property type="entry name" value="Epimerase"/>
    <property type="match status" value="1"/>
</dbReference>
<sequence>MKIVITGASGFVGRHVVPRLQTAGIDPVLIGRDPEKLAQLFPGLSCCAPDAMAQHATGADLMVHLAARNNDRPGPQAEFDAVNVDLALTQLRAAQEAGIARFVYVSSIDALDASNRSPYAESKRRGAEAVLAAAGDTEVSILYLPAVQADRFAGKLAVLNKLPRVLRGPAFHTLAALRPTVSVDKIAAHLVSGAPAGEDNRLILTEAQRGNRVYGATMRLVDYAFALTILLGFWWVLLAAWIAVRRDSPGPGLFGQPRVGRHGKVFTCWKFRTMQLGTAQAGTHEVSAASVTRVGAFLRRTKIDELPQVWNILRGEIALIGPRPCLPVQTELVEERRKRGVLDVLPGISGLAQVEGIDMSDPVRLARRDADYVALRGILPDIRLILRTARGGGQGDRVRGQTGSA</sequence>
<keyword evidence="2" id="KW-0270">Exopolysaccharide synthesis</keyword>
<evidence type="ECO:0000313" key="6">
    <source>
        <dbReference type="EMBL" id="BDW84718.1"/>
    </source>
</evidence>
<keyword evidence="3" id="KW-0812">Transmembrane</keyword>
<evidence type="ECO:0000259" key="4">
    <source>
        <dbReference type="Pfam" id="PF01370"/>
    </source>
</evidence>
<evidence type="ECO:0000313" key="7">
    <source>
        <dbReference type="Proteomes" id="UP001337723"/>
    </source>
</evidence>
<dbReference type="Pfam" id="PF02397">
    <property type="entry name" value="Bac_transf"/>
    <property type="match status" value="1"/>
</dbReference>
<reference evidence="6 7" key="1">
    <citation type="submission" date="2023-01" db="EMBL/GenBank/DDBJ databases">
        <title>Complete genome sequence of Roseicyclus marinus strain Dej080120_10.</title>
        <authorList>
            <person name="Ueki S."/>
            <person name="Maruyama F."/>
        </authorList>
    </citation>
    <scope>NUCLEOTIDE SEQUENCE [LARGE SCALE GENOMIC DNA]</scope>
    <source>
        <strain evidence="6 7">Dej080120_10</strain>
    </source>
</reference>
<evidence type="ECO:0008006" key="8">
    <source>
        <dbReference type="Google" id="ProtNLM"/>
    </source>
</evidence>
<dbReference type="Gene3D" id="3.40.50.720">
    <property type="entry name" value="NAD(P)-binding Rossmann-like Domain"/>
    <property type="match status" value="1"/>
</dbReference>
<dbReference type="PANTHER" id="PTHR30576:SF10">
    <property type="entry name" value="SLL5057 PROTEIN"/>
    <property type="match status" value="1"/>
</dbReference>
<accession>A0AA48KJD1</accession>
<dbReference type="RefSeq" id="WP_338274811.1">
    <property type="nucleotide sequence ID" value="NZ_AP027266.1"/>
</dbReference>
<evidence type="ECO:0000256" key="2">
    <source>
        <dbReference type="ARBA" id="ARBA00023169"/>
    </source>
</evidence>
<dbReference type="EMBL" id="AP027266">
    <property type="protein sequence ID" value="BDW84718.1"/>
    <property type="molecule type" value="Genomic_DNA"/>
</dbReference>
<protein>
    <recommendedName>
        <fullName evidence="8">Lipopolysaccharide/colanic/teichoic acid biosynthesis glycosyltransferase</fullName>
    </recommendedName>
</protein>
<dbReference type="Proteomes" id="UP001337723">
    <property type="component" value="Chromosome"/>
</dbReference>
<keyword evidence="3" id="KW-1133">Transmembrane helix</keyword>
<evidence type="ECO:0000259" key="5">
    <source>
        <dbReference type="Pfam" id="PF02397"/>
    </source>
</evidence>
<feature type="domain" description="NAD-dependent epimerase/dehydratase" evidence="4">
    <location>
        <begin position="3"/>
        <end position="143"/>
    </location>
</feature>
<dbReference type="SUPFAM" id="SSF51735">
    <property type="entry name" value="NAD(P)-binding Rossmann-fold domains"/>
    <property type="match status" value="1"/>
</dbReference>